<dbReference type="InterPro" id="IPR001357">
    <property type="entry name" value="BRCT_dom"/>
</dbReference>
<dbReference type="EMBL" id="JABDTM020029219">
    <property type="protein sequence ID" value="KAH0808113.1"/>
    <property type="molecule type" value="Genomic_DNA"/>
</dbReference>
<evidence type="ECO:0000256" key="3">
    <source>
        <dbReference type="ARBA" id="ARBA00022763"/>
    </source>
</evidence>
<dbReference type="GO" id="GO:0000012">
    <property type="term" value="P:single strand break repair"/>
    <property type="evidence" value="ECO:0007669"/>
    <property type="project" value="InterPro"/>
</dbReference>
<dbReference type="PANTHER" id="PTHR11370">
    <property type="entry name" value="DNA-REPAIR PROTEIN XRCC1"/>
    <property type="match status" value="1"/>
</dbReference>
<dbReference type="GO" id="GO:0006284">
    <property type="term" value="P:base-excision repair"/>
    <property type="evidence" value="ECO:0007669"/>
    <property type="project" value="InterPro"/>
</dbReference>
<dbReference type="InterPro" id="IPR045080">
    <property type="entry name" value="BRCT_XRCC1_rpt1"/>
</dbReference>
<dbReference type="AlphaFoldDB" id="A0A8J6H4U2"/>
<dbReference type="InterPro" id="IPR002706">
    <property type="entry name" value="Xrcc1_N"/>
</dbReference>
<dbReference type="Proteomes" id="UP000719412">
    <property type="component" value="Unassembled WGS sequence"/>
</dbReference>
<keyword evidence="5" id="KW-0539">Nucleus</keyword>
<dbReference type="EMBL" id="JABDTM020029217">
    <property type="protein sequence ID" value="KAH0808125.1"/>
    <property type="molecule type" value="Genomic_DNA"/>
</dbReference>
<protein>
    <recommendedName>
        <fullName evidence="7">BRCT domain-containing protein</fullName>
    </recommendedName>
</protein>
<dbReference type="InterPro" id="IPR008979">
    <property type="entry name" value="Galactose-bd-like_sf"/>
</dbReference>
<reference evidence="9" key="2">
    <citation type="submission" date="2021-08" db="EMBL/GenBank/DDBJ databases">
        <authorList>
            <person name="Eriksson T."/>
        </authorList>
    </citation>
    <scope>NUCLEOTIDE SEQUENCE</scope>
    <source>
        <strain evidence="9">Stoneville</strain>
        <tissue evidence="9">Whole head</tissue>
    </source>
</reference>
<reference evidence="9" key="1">
    <citation type="journal article" date="2020" name="J Insects Food Feed">
        <title>The yellow mealworm (Tenebrio molitor) genome: a resource for the emerging insects as food and feed industry.</title>
        <authorList>
            <person name="Eriksson T."/>
            <person name="Andere A."/>
            <person name="Kelstrup H."/>
            <person name="Emery V."/>
            <person name="Picard C."/>
        </authorList>
    </citation>
    <scope>NUCLEOTIDE SEQUENCE</scope>
    <source>
        <strain evidence="9">Stoneville</strain>
        <tissue evidence="9">Whole head</tissue>
    </source>
</reference>
<dbReference type="Gene3D" id="3.40.50.10190">
    <property type="entry name" value="BRCT domain"/>
    <property type="match status" value="1"/>
</dbReference>
<keyword evidence="10" id="KW-1185">Reference proteome</keyword>
<comment type="caution">
    <text evidence="9">The sequence shown here is derived from an EMBL/GenBank/DDBJ whole genome shotgun (WGS) entry which is preliminary data.</text>
</comment>
<evidence type="ECO:0000256" key="1">
    <source>
        <dbReference type="ARBA" id="ARBA00004123"/>
    </source>
</evidence>
<gene>
    <name evidence="9" type="ORF">GEV33_014668</name>
    <name evidence="8" type="ORF">GEV33_014676</name>
</gene>
<dbReference type="GO" id="GO:0006303">
    <property type="term" value="P:double-strand break repair via nonhomologous end joining"/>
    <property type="evidence" value="ECO:0007669"/>
    <property type="project" value="InterPro"/>
</dbReference>
<dbReference type="PANTHER" id="PTHR11370:SF5">
    <property type="entry name" value="DNA REPAIR PROTEIN XRCC1"/>
    <property type="match status" value="1"/>
</dbReference>
<evidence type="ECO:0000313" key="9">
    <source>
        <dbReference type="EMBL" id="KAH0808125.1"/>
    </source>
</evidence>
<organism evidence="9 10">
    <name type="scientific">Tenebrio molitor</name>
    <name type="common">Yellow mealworm beetle</name>
    <dbReference type="NCBI Taxonomy" id="7067"/>
    <lineage>
        <taxon>Eukaryota</taxon>
        <taxon>Metazoa</taxon>
        <taxon>Ecdysozoa</taxon>
        <taxon>Arthropoda</taxon>
        <taxon>Hexapoda</taxon>
        <taxon>Insecta</taxon>
        <taxon>Pterygota</taxon>
        <taxon>Neoptera</taxon>
        <taxon>Endopterygota</taxon>
        <taxon>Coleoptera</taxon>
        <taxon>Polyphaga</taxon>
        <taxon>Cucujiformia</taxon>
        <taxon>Tenebrionidae</taxon>
        <taxon>Tenebrio</taxon>
    </lineage>
</organism>
<dbReference type="Gene3D" id="2.60.120.260">
    <property type="entry name" value="Galactose-binding domain-like"/>
    <property type="match status" value="1"/>
</dbReference>
<evidence type="ECO:0000259" key="7">
    <source>
        <dbReference type="PROSITE" id="PS50172"/>
    </source>
</evidence>
<dbReference type="Pfam" id="PF12738">
    <property type="entry name" value="PTCB-BRCT"/>
    <property type="match status" value="1"/>
</dbReference>
<feature type="compositionally biased region" description="Basic residues" evidence="6">
    <location>
        <begin position="305"/>
        <end position="314"/>
    </location>
</feature>
<feature type="compositionally biased region" description="Basic and acidic residues" evidence="6">
    <location>
        <begin position="220"/>
        <end position="276"/>
    </location>
</feature>
<dbReference type="FunFam" id="3.40.50.10190:FF:000008">
    <property type="entry name" value="X-ray repair cross complementing 1"/>
    <property type="match status" value="1"/>
</dbReference>
<comment type="subcellular location">
    <subcellularLocation>
        <location evidence="1">Nucleus</location>
    </subcellularLocation>
</comment>
<dbReference type="Pfam" id="PF01834">
    <property type="entry name" value="XRCC1_N"/>
    <property type="match status" value="1"/>
</dbReference>
<dbReference type="CDD" id="cd17725">
    <property type="entry name" value="BRCT_XRCC1_rpt1"/>
    <property type="match status" value="1"/>
</dbReference>
<dbReference type="PROSITE" id="PS50172">
    <property type="entry name" value="BRCT"/>
    <property type="match status" value="1"/>
</dbReference>
<dbReference type="FunFam" id="2.60.120.260:FF:000025">
    <property type="entry name" value="DNA repair protein XRCC1 isoform X1"/>
    <property type="match status" value="1"/>
</dbReference>
<evidence type="ECO:0000256" key="5">
    <source>
        <dbReference type="ARBA" id="ARBA00023242"/>
    </source>
</evidence>
<keyword evidence="2" id="KW-0677">Repeat</keyword>
<dbReference type="SUPFAM" id="SSF52113">
    <property type="entry name" value="BRCT domain"/>
    <property type="match status" value="1"/>
</dbReference>
<dbReference type="GO" id="GO:0005634">
    <property type="term" value="C:nucleus"/>
    <property type="evidence" value="ECO:0007669"/>
    <property type="project" value="UniProtKB-SubCell"/>
</dbReference>
<evidence type="ECO:0000256" key="6">
    <source>
        <dbReference type="SAM" id="MobiDB-lite"/>
    </source>
</evidence>
<evidence type="ECO:0000313" key="10">
    <source>
        <dbReference type="Proteomes" id="UP000719412"/>
    </source>
</evidence>
<sequence>MPKIKVDHVVSFSSEDPVHVANNVVSNDPAKKWKCRESGERSATIVLQLEKACVISGIDIGNENSAYIEVLVTRSGTTDEYKVLLVMSSFMSPLEARQSSNINKVRMFRQDQLSKPECEQKWDRVKIVCTQPFNRHVQYGLSFITFHTPADKVNGAAVQATIGKFALRPESPDDLSTGSLFARRTEYQKEPLSVAAAIREASSSASPATKPRLKINNTSQKRDDSSDSEVKKALPRNRNELLYNKDEEEPNEKIDTIIEKKQNDIKDKKAKEEQKAKRNASPKPQTSGESNKRKHESVLSTSPSKKAKTVEKRKKPFSELLRGVTLVISGIQNPDRANLRTMALAMGAKYKPDWENSCTHLICAFTNTPKFNQVKGKGKIVKRNWIEECHTQRKRLPWRRFCLDKNDSKKPESEDEIWEEINEEKVEIDDSTDEEGYDDIQMQKRIEEIQAKQREKENNTFTADTDEEIICVDDTDDIPKKLPDFLDFKTFFIDETLDEDISKMLERYIIAYKG</sequence>
<dbReference type="GO" id="GO:0003684">
    <property type="term" value="F:damaged DNA binding"/>
    <property type="evidence" value="ECO:0007669"/>
    <property type="project" value="InterPro"/>
</dbReference>
<dbReference type="InterPro" id="IPR036420">
    <property type="entry name" value="BRCT_dom_sf"/>
</dbReference>
<evidence type="ECO:0000313" key="8">
    <source>
        <dbReference type="EMBL" id="KAH0808113.1"/>
    </source>
</evidence>
<feature type="compositionally biased region" description="Low complexity" evidence="6">
    <location>
        <begin position="198"/>
        <end position="208"/>
    </location>
</feature>
<proteinExistence type="predicted"/>
<keyword evidence="3" id="KW-0227">DNA damage</keyword>
<evidence type="ECO:0000256" key="4">
    <source>
        <dbReference type="ARBA" id="ARBA00023204"/>
    </source>
</evidence>
<feature type="region of interest" description="Disordered" evidence="6">
    <location>
        <begin position="198"/>
        <end position="314"/>
    </location>
</feature>
<dbReference type="SUPFAM" id="SSF49785">
    <property type="entry name" value="Galactose-binding domain-like"/>
    <property type="match status" value="1"/>
</dbReference>
<dbReference type="SMART" id="SM00292">
    <property type="entry name" value="BRCT"/>
    <property type="match status" value="1"/>
</dbReference>
<feature type="domain" description="BRCT" evidence="7">
    <location>
        <begin position="316"/>
        <end position="403"/>
    </location>
</feature>
<evidence type="ECO:0000256" key="2">
    <source>
        <dbReference type="ARBA" id="ARBA00022737"/>
    </source>
</evidence>
<keyword evidence="4" id="KW-0234">DNA repair</keyword>
<accession>A0A8J6H4U2</accession>
<name>A0A8J6H4U2_TENMO</name>